<dbReference type="PANTHER" id="PTHR42878">
    <property type="entry name" value="TWO-COMPONENT HISTIDINE KINASE"/>
    <property type="match status" value="1"/>
</dbReference>
<protein>
    <recommendedName>
        <fullName evidence="3">histidine kinase</fullName>
        <ecNumber evidence="3">2.7.13.3</ecNumber>
    </recommendedName>
</protein>
<sequence>MNLRRKLIIQYVRQFSGFVMVLLICFLVTLAVLGMKLLHEDIEVDLSRLTASDIAFQLIYDGESIRVEKRVEKSVENHRGWLQILDEQGNVIYAYRSPADIPSRYTPGEWMAMVQSKQYHVKHWVVDQLDRKVIVLYGTPAPEEELMSLLQAAESSGSAEATKELQETFLQKKAWYAIYDREGRLLQKWNDPAAAPQLELIEVLEKEEAPAYIMSRYDEKSERMYLVGTRHPVDQPGTADESFDNMMKTMLLQFGLIMIASVVIAGSWYALRVGKPLLHMVTWLEHLAKGNYDEPVGRKGRRVGKTRKGKWKRSFAVFKDMFDALSRLSQTLQMNEQRQKDVERTREEWITGLSHDLKTPLSSIFGYASILESEQYKWEHGEVSQFGRTIREKADYMNGLIEDLTLTYRLKNQALPMMKTEIAAVETIRRITVEMVNDPIASEHQIEFRTSVTSLNAEVDPTYFRRIIINILANAIKHTPAGTLVLVEVSSYGNGGFQVKVKDNGPGMDQDTLANLFERYYRGGHTEENESGTGLGMAIAKQLVLAHEGEIAVESELGYGTTVTLTFGYNRTPANGTQ</sequence>
<dbReference type="PANTHER" id="PTHR42878:SF7">
    <property type="entry name" value="SENSOR HISTIDINE KINASE GLRK"/>
    <property type="match status" value="1"/>
</dbReference>
<evidence type="ECO:0000256" key="1">
    <source>
        <dbReference type="ARBA" id="ARBA00000085"/>
    </source>
</evidence>
<dbReference type="Pfam" id="PF00512">
    <property type="entry name" value="HisKA"/>
    <property type="match status" value="1"/>
</dbReference>
<comment type="subcellular location">
    <subcellularLocation>
        <location evidence="2">Cell membrane</location>
        <topology evidence="2">Multi-pass membrane protein</topology>
    </subcellularLocation>
</comment>
<evidence type="ECO:0000256" key="10">
    <source>
        <dbReference type="SAM" id="Phobius"/>
    </source>
</evidence>
<dbReference type="GO" id="GO:0030295">
    <property type="term" value="F:protein kinase activator activity"/>
    <property type="evidence" value="ECO:0007669"/>
    <property type="project" value="TreeGrafter"/>
</dbReference>
<keyword evidence="8" id="KW-0067">ATP-binding</keyword>
<feature type="domain" description="Histidine kinase" evidence="11">
    <location>
        <begin position="352"/>
        <end position="571"/>
    </location>
</feature>
<dbReference type="GO" id="GO:0000156">
    <property type="term" value="F:phosphorelay response regulator activity"/>
    <property type="evidence" value="ECO:0007669"/>
    <property type="project" value="TreeGrafter"/>
</dbReference>
<evidence type="ECO:0000256" key="7">
    <source>
        <dbReference type="ARBA" id="ARBA00022777"/>
    </source>
</evidence>
<keyword evidence="9" id="KW-0902">Two-component regulatory system</keyword>
<dbReference type="GO" id="GO:0005524">
    <property type="term" value="F:ATP binding"/>
    <property type="evidence" value="ECO:0007669"/>
    <property type="project" value="UniProtKB-KW"/>
</dbReference>
<evidence type="ECO:0000259" key="11">
    <source>
        <dbReference type="PROSITE" id="PS50109"/>
    </source>
</evidence>
<dbReference type="GO" id="GO:0000155">
    <property type="term" value="F:phosphorelay sensor kinase activity"/>
    <property type="evidence" value="ECO:0007669"/>
    <property type="project" value="InterPro"/>
</dbReference>
<dbReference type="InterPro" id="IPR003661">
    <property type="entry name" value="HisK_dim/P_dom"/>
</dbReference>
<organism evidence="12 13">
    <name type="scientific">Brevibacillus panacihumi</name>
    <dbReference type="NCBI Taxonomy" id="497735"/>
    <lineage>
        <taxon>Bacteria</taxon>
        <taxon>Bacillati</taxon>
        <taxon>Bacillota</taxon>
        <taxon>Bacilli</taxon>
        <taxon>Bacillales</taxon>
        <taxon>Paenibacillaceae</taxon>
        <taxon>Brevibacillus</taxon>
    </lineage>
</organism>
<dbReference type="Gene3D" id="6.10.340.10">
    <property type="match status" value="1"/>
</dbReference>
<dbReference type="Gene3D" id="1.10.287.130">
    <property type="match status" value="1"/>
</dbReference>
<evidence type="ECO:0000256" key="8">
    <source>
        <dbReference type="ARBA" id="ARBA00022840"/>
    </source>
</evidence>
<dbReference type="InterPro" id="IPR005467">
    <property type="entry name" value="His_kinase_dom"/>
</dbReference>
<feature type="transmembrane region" description="Helical" evidence="10">
    <location>
        <begin position="15"/>
        <end position="38"/>
    </location>
</feature>
<evidence type="ECO:0000256" key="5">
    <source>
        <dbReference type="ARBA" id="ARBA00022679"/>
    </source>
</evidence>
<evidence type="ECO:0000313" key="12">
    <source>
        <dbReference type="EMBL" id="RNB73107.1"/>
    </source>
</evidence>
<dbReference type="InterPro" id="IPR036890">
    <property type="entry name" value="HATPase_C_sf"/>
</dbReference>
<evidence type="ECO:0000313" key="13">
    <source>
        <dbReference type="Proteomes" id="UP000281915"/>
    </source>
</evidence>
<reference evidence="12 13" key="1">
    <citation type="submission" date="2018-10" db="EMBL/GenBank/DDBJ databases">
        <title>Phylogenomics of Brevibacillus.</title>
        <authorList>
            <person name="Dunlap C."/>
        </authorList>
    </citation>
    <scope>NUCLEOTIDE SEQUENCE [LARGE SCALE GENOMIC DNA]</scope>
    <source>
        <strain evidence="12 13">JCM 15085</strain>
    </source>
</reference>
<name>A0A3M8CCI8_9BACL</name>
<dbReference type="RefSeq" id="WP_122915082.1">
    <property type="nucleotide sequence ID" value="NZ_RHHT01000057.1"/>
</dbReference>
<keyword evidence="7 12" id="KW-0418">Kinase</keyword>
<dbReference type="CDD" id="cd00082">
    <property type="entry name" value="HisKA"/>
    <property type="match status" value="1"/>
</dbReference>
<comment type="catalytic activity">
    <reaction evidence="1">
        <text>ATP + protein L-histidine = ADP + protein N-phospho-L-histidine.</text>
        <dbReference type="EC" id="2.7.13.3"/>
    </reaction>
</comment>
<dbReference type="Proteomes" id="UP000281915">
    <property type="component" value="Unassembled WGS sequence"/>
</dbReference>
<keyword evidence="10" id="KW-0812">Transmembrane</keyword>
<dbReference type="SMART" id="SM00387">
    <property type="entry name" value="HATPase_c"/>
    <property type="match status" value="1"/>
</dbReference>
<dbReference type="SUPFAM" id="SSF55874">
    <property type="entry name" value="ATPase domain of HSP90 chaperone/DNA topoisomerase II/histidine kinase"/>
    <property type="match status" value="1"/>
</dbReference>
<evidence type="ECO:0000256" key="9">
    <source>
        <dbReference type="ARBA" id="ARBA00023012"/>
    </source>
</evidence>
<keyword evidence="10" id="KW-1133">Transmembrane helix</keyword>
<dbReference type="InterPro" id="IPR050351">
    <property type="entry name" value="BphY/WalK/GraS-like"/>
</dbReference>
<dbReference type="FunFam" id="3.30.565.10:FF:000006">
    <property type="entry name" value="Sensor histidine kinase WalK"/>
    <property type="match status" value="1"/>
</dbReference>
<dbReference type="EC" id="2.7.13.3" evidence="3"/>
<dbReference type="Pfam" id="PF02518">
    <property type="entry name" value="HATPase_c"/>
    <property type="match status" value="1"/>
</dbReference>
<gene>
    <name evidence="12" type="ORF">EDM58_21070</name>
</gene>
<keyword evidence="10" id="KW-0472">Membrane</keyword>
<dbReference type="GO" id="GO:0005886">
    <property type="term" value="C:plasma membrane"/>
    <property type="evidence" value="ECO:0007669"/>
    <property type="project" value="UniProtKB-SubCell"/>
</dbReference>
<dbReference type="InterPro" id="IPR003594">
    <property type="entry name" value="HATPase_dom"/>
</dbReference>
<dbReference type="GO" id="GO:0007234">
    <property type="term" value="P:osmosensory signaling via phosphorelay pathway"/>
    <property type="evidence" value="ECO:0007669"/>
    <property type="project" value="TreeGrafter"/>
</dbReference>
<dbReference type="Gene3D" id="3.30.565.10">
    <property type="entry name" value="Histidine kinase-like ATPase, C-terminal domain"/>
    <property type="match status" value="1"/>
</dbReference>
<keyword evidence="5" id="KW-0808">Transferase</keyword>
<dbReference type="CDD" id="cd00075">
    <property type="entry name" value="HATPase"/>
    <property type="match status" value="1"/>
</dbReference>
<dbReference type="PROSITE" id="PS50109">
    <property type="entry name" value="HIS_KIN"/>
    <property type="match status" value="1"/>
</dbReference>
<evidence type="ECO:0000256" key="6">
    <source>
        <dbReference type="ARBA" id="ARBA00022741"/>
    </source>
</evidence>
<dbReference type="EMBL" id="RHHT01000057">
    <property type="protein sequence ID" value="RNB73107.1"/>
    <property type="molecule type" value="Genomic_DNA"/>
</dbReference>
<evidence type="ECO:0000256" key="4">
    <source>
        <dbReference type="ARBA" id="ARBA00022553"/>
    </source>
</evidence>
<keyword evidence="4" id="KW-0597">Phosphoprotein</keyword>
<dbReference type="AlphaFoldDB" id="A0A3M8CCI8"/>
<dbReference type="SMART" id="SM00388">
    <property type="entry name" value="HisKA"/>
    <property type="match status" value="1"/>
</dbReference>
<dbReference type="InterPro" id="IPR004358">
    <property type="entry name" value="Sig_transdc_His_kin-like_C"/>
</dbReference>
<comment type="caution">
    <text evidence="12">The sequence shown here is derived from an EMBL/GenBank/DDBJ whole genome shotgun (WGS) entry which is preliminary data.</text>
</comment>
<dbReference type="PRINTS" id="PR00344">
    <property type="entry name" value="BCTRLSENSOR"/>
</dbReference>
<dbReference type="SUPFAM" id="SSF47384">
    <property type="entry name" value="Homodimeric domain of signal transducing histidine kinase"/>
    <property type="match status" value="1"/>
</dbReference>
<accession>A0A3M8CCI8</accession>
<evidence type="ECO:0000256" key="2">
    <source>
        <dbReference type="ARBA" id="ARBA00004651"/>
    </source>
</evidence>
<proteinExistence type="predicted"/>
<dbReference type="InterPro" id="IPR036097">
    <property type="entry name" value="HisK_dim/P_sf"/>
</dbReference>
<keyword evidence="6" id="KW-0547">Nucleotide-binding</keyword>
<feature type="transmembrane region" description="Helical" evidence="10">
    <location>
        <begin position="251"/>
        <end position="271"/>
    </location>
</feature>
<evidence type="ECO:0000256" key="3">
    <source>
        <dbReference type="ARBA" id="ARBA00012438"/>
    </source>
</evidence>